<protein>
    <submittedName>
        <fullName evidence="1">Uncharacterized protein</fullName>
    </submittedName>
</protein>
<accession>A0A1A9X0F4</accession>
<evidence type="ECO:0000313" key="2">
    <source>
        <dbReference type="Proteomes" id="UP000091820"/>
    </source>
</evidence>
<reference evidence="1" key="2">
    <citation type="submission" date="2020-05" db="UniProtKB">
        <authorList>
            <consortium name="EnsemblMetazoa"/>
        </authorList>
    </citation>
    <scope>IDENTIFICATION</scope>
    <source>
        <strain evidence="1">IAEA</strain>
    </source>
</reference>
<dbReference type="EnsemblMetazoa" id="GBRI039605-RA">
    <property type="protein sequence ID" value="GBRI039605-PA"/>
    <property type="gene ID" value="GBRI039605"/>
</dbReference>
<keyword evidence="2" id="KW-1185">Reference proteome</keyword>
<organism evidence="1 2">
    <name type="scientific">Glossina brevipalpis</name>
    <dbReference type="NCBI Taxonomy" id="37001"/>
    <lineage>
        <taxon>Eukaryota</taxon>
        <taxon>Metazoa</taxon>
        <taxon>Ecdysozoa</taxon>
        <taxon>Arthropoda</taxon>
        <taxon>Hexapoda</taxon>
        <taxon>Insecta</taxon>
        <taxon>Pterygota</taxon>
        <taxon>Neoptera</taxon>
        <taxon>Endopterygota</taxon>
        <taxon>Diptera</taxon>
        <taxon>Brachycera</taxon>
        <taxon>Muscomorpha</taxon>
        <taxon>Hippoboscoidea</taxon>
        <taxon>Glossinidae</taxon>
        <taxon>Glossina</taxon>
    </lineage>
</organism>
<dbReference type="AlphaFoldDB" id="A0A1A9X0F4"/>
<proteinExistence type="predicted"/>
<dbReference type="Proteomes" id="UP000091820">
    <property type="component" value="Unassembled WGS sequence"/>
</dbReference>
<dbReference type="VEuPathDB" id="VectorBase:GBRI039605"/>
<sequence>MSSGITFGTTFIECVLKCDVPLAPINSYKDRIATHGNKGQSTFAVVDNLHTADTVVAFENTLHSKCYYGNTSFVTHPPHYCLKYLRNFNKARRNERCSRKKLNTEPTKLLPEKYRMDGNKIE</sequence>
<evidence type="ECO:0000313" key="1">
    <source>
        <dbReference type="EnsemblMetazoa" id="GBRI039605-PA"/>
    </source>
</evidence>
<reference evidence="2" key="1">
    <citation type="submission" date="2014-03" db="EMBL/GenBank/DDBJ databases">
        <authorList>
            <person name="Aksoy S."/>
            <person name="Warren W."/>
            <person name="Wilson R.K."/>
        </authorList>
    </citation>
    <scope>NUCLEOTIDE SEQUENCE [LARGE SCALE GENOMIC DNA]</scope>
    <source>
        <strain evidence="2">IAEA</strain>
    </source>
</reference>
<name>A0A1A9X0F4_9MUSC</name>